<evidence type="ECO:0000256" key="12">
    <source>
        <dbReference type="ARBA" id="ARBA00023196"/>
    </source>
</evidence>
<dbReference type="InterPro" id="IPR033732">
    <property type="entry name" value="ATP_synth_F1_a_nt-bd_dom"/>
</dbReference>
<keyword evidence="11 14" id="KW-0472">Membrane</keyword>
<dbReference type="Pfam" id="PF00006">
    <property type="entry name" value="ATP-synt_ab"/>
    <property type="match status" value="1"/>
</dbReference>
<comment type="function">
    <text evidence="1 14 17">Produces ATP from ADP in the presence of a proton gradient across the membrane. The alpha chain is a regulatory subunit.</text>
</comment>
<name>A0A7T8FZT0_9TRAC</name>
<evidence type="ECO:0000313" key="21">
    <source>
        <dbReference type="EMBL" id="QQP17272.1"/>
    </source>
</evidence>
<dbReference type="GO" id="GO:0005524">
    <property type="term" value="F:ATP binding"/>
    <property type="evidence" value="ECO:0007669"/>
    <property type="project" value="UniProtKB-UniRule"/>
</dbReference>
<dbReference type="CDD" id="cd18116">
    <property type="entry name" value="ATP-synt_F1_alpha_N"/>
    <property type="match status" value="1"/>
</dbReference>
<proteinExistence type="inferred from homology"/>
<dbReference type="GO" id="GO:0046933">
    <property type="term" value="F:proton-transporting ATP synthase activity, rotational mechanism"/>
    <property type="evidence" value="ECO:0007669"/>
    <property type="project" value="UniProtKB-UniRule"/>
</dbReference>
<feature type="site" description="Required for activity" evidence="14">
    <location>
        <position position="363"/>
    </location>
</feature>
<dbReference type="InterPro" id="IPR036121">
    <property type="entry name" value="ATPase_F1/V1/A1_a/bsu_N_sf"/>
</dbReference>
<keyword evidence="7 14" id="KW-0375">Hydrogen ion transport</keyword>
<comment type="subcellular location">
    <subcellularLocation>
        <location evidence="2">Membrane</location>
    </subcellularLocation>
    <subcellularLocation>
        <location evidence="14 16">Plastid</location>
        <location evidence="14 16">Chloroplast thylakoid membrane</location>
        <topology evidence="14 16">Peripheral membrane protein</topology>
    </subcellularLocation>
</comment>
<dbReference type="InterPro" id="IPR004100">
    <property type="entry name" value="ATPase_F1/V1/A1_a/bsu_N"/>
</dbReference>
<keyword evidence="6 14" id="KW-0547">Nucleotide-binding</keyword>
<keyword evidence="9 14" id="KW-1278">Translocase</keyword>
<dbReference type="GO" id="GO:0009535">
    <property type="term" value="C:chloroplast thylakoid membrane"/>
    <property type="evidence" value="ECO:0007669"/>
    <property type="project" value="UniProtKB-SubCell"/>
</dbReference>
<comment type="similarity">
    <text evidence="3 14 15">Belongs to the ATPase alpha/beta chains family.</text>
</comment>
<dbReference type="FunFam" id="1.20.150.20:FF:000001">
    <property type="entry name" value="ATP synthase subunit alpha"/>
    <property type="match status" value="1"/>
</dbReference>
<protein>
    <recommendedName>
        <fullName evidence="14 17">ATP synthase subunit alpha, chloroplastic</fullName>
        <ecNumber evidence="14 17">7.1.2.2</ecNumber>
    </recommendedName>
    <alternativeName>
        <fullName evidence="14">ATP synthase F1 sector subunit alpha</fullName>
    </alternativeName>
    <alternativeName>
        <fullName evidence="14">F-ATPase subunit alpha</fullName>
    </alternativeName>
</protein>
<evidence type="ECO:0000256" key="14">
    <source>
        <dbReference type="HAMAP-Rule" id="MF_01346"/>
    </source>
</evidence>
<evidence type="ECO:0000256" key="4">
    <source>
        <dbReference type="ARBA" id="ARBA00011648"/>
    </source>
</evidence>
<evidence type="ECO:0000256" key="7">
    <source>
        <dbReference type="ARBA" id="ARBA00022781"/>
    </source>
</evidence>
<dbReference type="InterPro" id="IPR027417">
    <property type="entry name" value="P-loop_NTPase"/>
</dbReference>
<evidence type="ECO:0000256" key="11">
    <source>
        <dbReference type="ARBA" id="ARBA00023136"/>
    </source>
</evidence>
<evidence type="ECO:0000259" key="18">
    <source>
        <dbReference type="Pfam" id="PF00006"/>
    </source>
</evidence>
<evidence type="ECO:0000256" key="2">
    <source>
        <dbReference type="ARBA" id="ARBA00004370"/>
    </source>
</evidence>
<accession>A0A7T8FZT0</accession>
<keyword evidence="10 14" id="KW-0406">Ion transport</keyword>
<dbReference type="NCBIfam" id="TIGR00962">
    <property type="entry name" value="atpA"/>
    <property type="match status" value="1"/>
</dbReference>
<evidence type="ECO:0000256" key="13">
    <source>
        <dbReference type="ARBA" id="ARBA00023310"/>
    </source>
</evidence>
<dbReference type="GO" id="GO:0045259">
    <property type="term" value="C:proton-transporting ATP synthase complex"/>
    <property type="evidence" value="ECO:0007669"/>
    <property type="project" value="UniProtKB-KW"/>
</dbReference>
<evidence type="ECO:0000259" key="20">
    <source>
        <dbReference type="Pfam" id="PF02874"/>
    </source>
</evidence>
<comment type="catalytic activity">
    <reaction evidence="14 17">
        <text>ATP + H2O + 4 H(+)(in) = ADP + phosphate + 5 H(+)(out)</text>
        <dbReference type="Rhea" id="RHEA:57720"/>
        <dbReference type="ChEBI" id="CHEBI:15377"/>
        <dbReference type="ChEBI" id="CHEBI:15378"/>
        <dbReference type="ChEBI" id="CHEBI:30616"/>
        <dbReference type="ChEBI" id="CHEBI:43474"/>
        <dbReference type="ChEBI" id="CHEBI:456216"/>
        <dbReference type="EC" id="7.1.2.2"/>
    </reaction>
</comment>
<evidence type="ECO:0000256" key="17">
    <source>
        <dbReference type="RuleBase" id="RU004286"/>
    </source>
</evidence>
<dbReference type="PANTHER" id="PTHR48082:SF2">
    <property type="entry name" value="ATP SYNTHASE SUBUNIT ALPHA, MITOCHONDRIAL"/>
    <property type="match status" value="1"/>
</dbReference>
<dbReference type="CDD" id="cd18113">
    <property type="entry name" value="ATP-synt_F1_alpha_C"/>
    <property type="match status" value="1"/>
</dbReference>
<evidence type="ECO:0000256" key="6">
    <source>
        <dbReference type="ARBA" id="ARBA00022741"/>
    </source>
</evidence>
<evidence type="ECO:0000256" key="16">
    <source>
        <dbReference type="RuleBase" id="RU000341"/>
    </source>
</evidence>
<dbReference type="Gene3D" id="2.40.30.20">
    <property type="match status" value="1"/>
</dbReference>
<evidence type="ECO:0000256" key="15">
    <source>
        <dbReference type="RuleBase" id="RU000339"/>
    </source>
</evidence>
<keyword evidence="8 14" id="KW-0067">ATP-binding</keyword>
<dbReference type="InterPro" id="IPR000793">
    <property type="entry name" value="ATP_synth_asu_C"/>
</dbReference>
<dbReference type="GO" id="GO:0043531">
    <property type="term" value="F:ADP binding"/>
    <property type="evidence" value="ECO:0007669"/>
    <property type="project" value="TreeGrafter"/>
</dbReference>
<dbReference type="SUPFAM" id="SSF47917">
    <property type="entry name" value="C-terminal domain of alpha and beta subunits of F1 ATP synthase"/>
    <property type="match status" value="1"/>
</dbReference>
<evidence type="ECO:0000256" key="8">
    <source>
        <dbReference type="ARBA" id="ARBA00022840"/>
    </source>
</evidence>
<dbReference type="SUPFAM" id="SSF50615">
    <property type="entry name" value="N-terminal domain of alpha and beta subunits of F1 ATP synthase"/>
    <property type="match status" value="1"/>
</dbReference>
<organism evidence="21">
    <name type="scientific">Megaloselaginella exaltata</name>
    <dbReference type="NCBI Taxonomy" id="3140882"/>
    <lineage>
        <taxon>Eukaryota</taxon>
        <taxon>Viridiplantae</taxon>
        <taxon>Streptophyta</taxon>
        <taxon>Embryophyta</taxon>
        <taxon>Tracheophyta</taxon>
        <taxon>Lycopodiopsida</taxon>
        <taxon>Selaginellales</taxon>
        <taxon>Selaginellaceae</taxon>
        <taxon>Gymnogynoideae</taxon>
        <taxon>Megaloselaginella</taxon>
    </lineage>
</organism>
<evidence type="ECO:0000256" key="5">
    <source>
        <dbReference type="ARBA" id="ARBA00022448"/>
    </source>
</evidence>
<feature type="domain" description="ATPase F1/V1/A1 complex alpha/beta subunit N-terminal" evidence="20">
    <location>
        <begin position="29"/>
        <end position="93"/>
    </location>
</feature>
<feature type="domain" description="ATP synthase alpha subunit C-terminal" evidence="19">
    <location>
        <begin position="372"/>
        <end position="496"/>
    </location>
</feature>
<dbReference type="EMBL" id="MN427927">
    <property type="protein sequence ID" value="QQP17272.1"/>
    <property type="molecule type" value="Genomic_DNA"/>
</dbReference>
<dbReference type="NCBIfam" id="NF009884">
    <property type="entry name" value="PRK13343.1"/>
    <property type="match status" value="1"/>
</dbReference>
<gene>
    <name evidence="14 17 21" type="primary">atpA</name>
</gene>
<dbReference type="PANTHER" id="PTHR48082">
    <property type="entry name" value="ATP SYNTHASE SUBUNIT ALPHA, MITOCHONDRIAL"/>
    <property type="match status" value="1"/>
</dbReference>
<keyword evidence="16 21" id="KW-0150">Chloroplast</keyword>
<evidence type="ECO:0000256" key="3">
    <source>
        <dbReference type="ARBA" id="ARBA00008936"/>
    </source>
</evidence>
<evidence type="ECO:0000256" key="10">
    <source>
        <dbReference type="ARBA" id="ARBA00023065"/>
    </source>
</evidence>
<dbReference type="InterPro" id="IPR038376">
    <property type="entry name" value="ATP_synth_asu_C_sf"/>
</dbReference>
<reference evidence="21" key="1">
    <citation type="journal article" date="2020" name="Mol. Phylogenet. Evol.">
        <title>Plastome-based phylogenomics resolves the placement of the sanguinolenta group in the spikemoss of lycophyte (Selaginellaceae).</title>
        <authorList>
            <person name="Zhang H.-R."/>
            <person name="Wei R."/>
            <person name="Xiang Q.-P."/>
            <person name="Zhang X.-C."/>
        </authorList>
    </citation>
    <scope>NUCLEOTIDE SEQUENCE</scope>
</reference>
<dbReference type="InterPro" id="IPR000194">
    <property type="entry name" value="ATPase_F1/V1/A1_a/bsu_nucl-bd"/>
</dbReference>
<dbReference type="FunFam" id="3.40.50.300:FF:000002">
    <property type="entry name" value="ATP synthase subunit alpha"/>
    <property type="match status" value="1"/>
</dbReference>
<geneLocation type="chloroplast" evidence="21"/>
<dbReference type="AlphaFoldDB" id="A0A7T8FZT0"/>
<evidence type="ECO:0000256" key="1">
    <source>
        <dbReference type="ARBA" id="ARBA00003784"/>
    </source>
</evidence>
<comment type="subunit">
    <text evidence="4">F-type ATPases have 2 components, CF(1) - the catalytic core - and CF(0) - the membrane proton channel. CF(1) has five subunits: alpha(3), beta(3), gamma(1), delta(1), epsilon(1). CF(0) has three main subunits: a, b and c.</text>
</comment>
<evidence type="ECO:0000259" key="19">
    <source>
        <dbReference type="Pfam" id="PF00306"/>
    </source>
</evidence>
<dbReference type="InterPro" id="IPR023366">
    <property type="entry name" value="ATP_synth_asu-like_sf"/>
</dbReference>
<feature type="domain" description="ATPase F1/V1/A1 complex alpha/beta subunit nucleotide-binding" evidence="18">
    <location>
        <begin position="153"/>
        <end position="365"/>
    </location>
</feature>
<dbReference type="EC" id="7.1.2.2" evidence="14 17"/>
<keyword evidence="5 14" id="KW-0813">Transport</keyword>
<keyword evidence="12 14" id="KW-0139">CF(1)</keyword>
<keyword evidence="13 14" id="KW-0066">ATP synthesis</keyword>
<feature type="binding site" evidence="14">
    <location>
        <begin position="170"/>
        <end position="177"/>
    </location>
    <ligand>
        <name>ATP</name>
        <dbReference type="ChEBI" id="CHEBI:30616"/>
    </ligand>
</feature>
<dbReference type="Gene3D" id="1.20.150.20">
    <property type="entry name" value="ATP synthase alpha/beta chain, C-terminal domain"/>
    <property type="match status" value="1"/>
</dbReference>
<dbReference type="Gene3D" id="3.40.50.300">
    <property type="entry name" value="P-loop containing nucleotide triphosphate hydrolases"/>
    <property type="match status" value="1"/>
</dbReference>
<evidence type="ECO:0000256" key="9">
    <source>
        <dbReference type="ARBA" id="ARBA00022967"/>
    </source>
</evidence>
<sequence>MVEICPDEISSIILRQIEQYDQEVKVPNTGTVPRVGDGIARIYGLDGVMAGELAESEDGTVGIALNSESDNVGAVSMGDGSTTREGSPVQATGKIAQIPVSDAYPGRVANALARPIDGKGPITASEFRLIESPAPGIIARRSVYEPMQTGPIAIDPMIPIGRGQRELVIGDRQTGKTAIATDTILNQCGQNVICVYVAIGQKASSVAQVVNTSDERGAMEYTIVVAETANSPAALQYLAPYTGAALAEYFTYRKQHTLIIHDDLTKQAQAYRQLSLSLRRPPGREAYPGDVFYLHSRLLERAAKLSSQLGEGSMTAPPVVETQAGDVSAYIPTNVISITDGQIFSSADLFNAGIRPATNVGISVSRVGSAAQVKAMKQVAGKLKLELAQFAELEAFAQFASDLDKATRNQLARGQRLRELPKQSQSEPLSVEEQVATIYTGVSGFLDALEIGKVQGFLAQPRDYLVTNKPEFAEIIRSTKTFTERAETILKKAIKEHTELFLLQ</sequence>
<dbReference type="SUPFAM" id="SSF52540">
    <property type="entry name" value="P-loop containing nucleoside triphosphate hydrolases"/>
    <property type="match status" value="1"/>
</dbReference>
<dbReference type="InterPro" id="IPR005294">
    <property type="entry name" value="ATP_synth_F1_asu"/>
</dbReference>
<dbReference type="CDD" id="cd01132">
    <property type="entry name" value="F1-ATPase_alpha_CD"/>
    <property type="match status" value="1"/>
</dbReference>
<dbReference type="HAMAP" id="MF_01346">
    <property type="entry name" value="ATP_synth_alpha_bact"/>
    <property type="match status" value="1"/>
</dbReference>
<dbReference type="Pfam" id="PF00306">
    <property type="entry name" value="ATP-synt_ab_C"/>
    <property type="match status" value="1"/>
</dbReference>
<keyword evidence="14 16" id="KW-0793">Thylakoid</keyword>
<dbReference type="Pfam" id="PF02874">
    <property type="entry name" value="ATP-synt_ab_N"/>
    <property type="match status" value="1"/>
</dbReference>
<comment type="subunit">
    <text evidence="14 17">F-type ATPases have 2 components, CF(1) - the catalytic core - and CF(0) - the membrane proton channel. CF(1) has five subunits: alpha(3), beta(3), gamma(1), delta(1), epsilon(1). CF(0) has four main subunits: a, b, b' and c.</text>
</comment>
<keyword evidence="17 21" id="KW-0934">Plastid</keyword>